<dbReference type="GO" id="GO:0004519">
    <property type="term" value="F:endonuclease activity"/>
    <property type="evidence" value="ECO:0007669"/>
    <property type="project" value="UniProtKB-KW"/>
</dbReference>
<dbReference type="InterPro" id="IPR036691">
    <property type="entry name" value="Endo/exonu/phosph_ase_sf"/>
</dbReference>
<comment type="caution">
    <text evidence="3">The sequence shown here is derived from an EMBL/GenBank/DDBJ whole genome shotgun (WGS) entry which is preliminary data.</text>
</comment>
<keyword evidence="3" id="KW-0269">Exonuclease</keyword>
<feature type="chain" id="PRO_5001868078" evidence="1">
    <location>
        <begin position="22"/>
        <end position="285"/>
    </location>
</feature>
<keyword evidence="3" id="KW-0540">Nuclease</keyword>
<proteinExistence type="predicted"/>
<evidence type="ECO:0000313" key="4">
    <source>
        <dbReference type="Proteomes" id="UP000029643"/>
    </source>
</evidence>
<evidence type="ECO:0000259" key="2">
    <source>
        <dbReference type="Pfam" id="PF03372"/>
    </source>
</evidence>
<organism evidence="3 4">
    <name type="scientific">Algibacter lectus</name>
    <dbReference type="NCBI Taxonomy" id="221126"/>
    <lineage>
        <taxon>Bacteria</taxon>
        <taxon>Pseudomonadati</taxon>
        <taxon>Bacteroidota</taxon>
        <taxon>Flavobacteriia</taxon>
        <taxon>Flavobacteriales</taxon>
        <taxon>Flavobacteriaceae</taxon>
        <taxon>Algibacter</taxon>
    </lineage>
</organism>
<feature type="signal peptide" evidence="1">
    <location>
        <begin position="1"/>
        <end position="21"/>
    </location>
</feature>
<keyword evidence="1" id="KW-0732">Signal</keyword>
<dbReference type="SUPFAM" id="SSF56219">
    <property type="entry name" value="DNase I-like"/>
    <property type="match status" value="1"/>
</dbReference>
<dbReference type="InterPro" id="IPR005135">
    <property type="entry name" value="Endo/exonuclease/phosphatase"/>
</dbReference>
<keyword evidence="3" id="KW-0378">Hydrolase</keyword>
<dbReference type="EMBL" id="BBNU01000021">
    <property type="protein sequence ID" value="GAL82009.1"/>
    <property type="molecule type" value="Genomic_DNA"/>
</dbReference>
<evidence type="ECO:0000313" key="3">
    <source>
        <dbReference type="EMBL" id="GAL82009.1"/>
    </source>
</evidence>
<dbReference type="Pfam" id="PF03372">
    <property type="entry name" value="Exo_endo_phos"/>
    <property type="match status" value="1"/>
</dbReference>
<dbReference type="CDD" id="cd09083">
    <property type="entry name" value="EEP-1"/>
    <property type="match status" value="1"/>
</dbReference>
<evidence type="ECO:0000256" key="1">
    <source>
        <dbReference type="SAM" id="SignalP"/>
    </source>
</evidence>
<dbReference type="PANTHER" id="PTHR12121">
    <property type="entry name" value="CARBON CATABOLITE REPRESSOR PROTEIN 4"/>
    <property type="match status" value="1"/>
</dbReference>
<dbReference type="AlphaFoldDB" id="A0A090X1U6"/>
<sequence length="285" mass="32205">MKQITLILFALLIGSTAFSQASKIELTTVAFNVRYNSSEDGVNIWENRKEWLTHSLRFIKADIIGAQEVTYKQLTDMAQLLPSYNYIGVGRDGENNGEFSPIFYNKIRLEVLKSETFWLSTTPNQVGSKGWDAALPPRVVTWALFKDKISGQTFYHFNTHFDHRGENARIESAKLLSKKINTIANSKPVFVTGDLNSSPESETIKTLLDNELKDPYLTLDKDAVYGPAYTFNGWNAGGRNANHRIDYVMYKGAVEPISLHILDAQRGDLYISDHFPLIFKAIISL</sequence>
<dbReference type="Proteomes" id="UP000029643">
    <property type="component" value="Unassembled WGS sequence"/>
</dbReference>
<dbReference type="GO" id="GO:0000175">
    <property type="term" value="F:3'-5'-RNA exonuclease activity"/>
    <property type="evidence" value="ECO:0007669"/>
    <property type="project" value="TreeGrafter"/>
</dbReference>
<dbReference type="PANTHER" id="PTHR12121:SF36">
    <property type="entry name" value="ENDONUCLEASE_EXONUCLEASE_PHOSPHATASE DOMAIN-CONTAINING PROTEIN"/>
    <property type="match status" value="1"/>
</dbReference>
<dbReference type="Gene3D" id="3.60.10.10">
    <property type="entry name" value="Endonuclease/exonuclease/phosphatase"/>
    <property type="match status" value="1"/>
</dbReference>
<reference evidence="3 4" key="1">
    <citation type="journal article" date="2014" name="Genome Announc.">
        <title>Draft Genome Sequences of Marine Flavobacterium Algibacter lectus Strains SS8 and NR4.</title>
        <authorList>
            <person name="Takatani N."/>
            <person name="Nakanishi M."/>
            <person name="Meirelles P."/>
            <person name="Mino S."/>
            <person name="Suda W."/>
            <person name="Oshima K."/>
            <person name="Hattori M."/>
            <person name="Ohkuma M."/>
            <person name="Hosokawa M."/>
            <person name="Miyashita K."/>
            <person name="Thompson F.L."/>
            <person name="Niwa A."/>
            <person name="Sawabe T."/>
            <person name="Sawabe T."/>
        </authorList>
    </citation>
    <scope>NUCLEOTIDE SEQUENCE [LARGE SCALE GENOMIC DNA]</scope>
    <source>
        <strain evidence="4">JCM19274</strain>
    </source>
</reference>
<protein>
    <submittedName>
        <fullName evidence="3">Endonuclease/exonuclease/phosphatase family protein</fullName>
    </submittedName>
</protein>
<dbReference type="RefSeq" id="WP_042500514.1">
    <property type="nucleotide sequence ID" value="NZ_BBNU01000021.1"/>
</dbReference>
<dbReference type="InterPro" id="IPR050410">
    <property type="entry name" value="CCR4/nocturin_mRNA_transcr"/>
</dbReference>
<keyword evidence="3" id="KW-0255">Endonuclease</keyword>
<name>A0A090X1U6_9FLAO</name>
<feature type="domain" description="Endonuclease/exonuclease/phosphatase" evidence="2">
    <location>
        <begin position="47"/>
        <end position="274"/>
    </location>
</feature>
<accession>A0A090X1U6</accession>
<gene>
    <name evidence="3" type="ORF">JCM19274_2720</name>
</gene>